<sequence>MGITETKHKHTQQHHIMKTNISKHHKIKYNFYWSAAQTFDHHGVRVIISSDLNKHIINQENLENHNYNNGRLQIDRQPNNDTEVQNAQPQFTYECQQSIKDHNDPEGHIITNPQKIKQLMTETYSKWAPSNPTHQLQDFPNWTKEYEPIVPPEENIFATVKDPISYKELIKTIRHLLNNKVAGATGIPYEFWKNANESHIQLLLNICNEILQSQIPPKDWIHDNIFPSGNLNHTARKIFTKILYNRIATILRKEGLLSNSNWTGLPERNTAGSIH</sequence>
<evidence type="ECO:0000313" key="2">
    <source>
        <dbReference type="Proteomes" id="UP000266861"/>
    </source>
</evidence>
<comment type="caution">
    <text evidence="1">The sequence shown here is derived from an EMBL/GenBank/DDBJ whole genome shotgun (WGS) entry which is preliminary data.</text>
</comment>
<protein>
    <recommendedName>
        <fullName evidence="3">Reverse transcriptase domain-containing protein</fullName>
    </recommendedName>
</protein>
<proteinExistence type="predicted"/>
<dbReference type="Proteomes" id="UP000266861">
    <property type="component" value="Unassembled WGS sequence"/>
</dbReference>
<evidence type="ECO:0008006" key="3">
    <source>
        <dbReference type="Google" id="ProtNLM"/>
    </source>
</evidence>
<reference evidence="1 2" key="1">
    <citation type="submission" date="2018-08" db="EMBL/GenBank/DDBJ databases">
        <title>Genome and evolution of the arbuscular mycorrhizal fungus Diversispora epigaea (formerly Glomus versiforme) and its bacterial endosymbionts.</title>
        <authorList>
            <person name="Sun X."/>
            <person name="Fei Z."/>
            <person name="Harrison M."/>
        </authorList>
    </citation>
    <scope>NUCLEOTIDE SEQUENCE [LARGE SCALE GENOMIC DNA]</scope>
    <source>
        <strain evidence="1 2">IT104</strain>
    </source>
</reference>
<gene>
    <name evidence="1" type="ORF">Glove_423g41</name>
</gene>
<evidence type="ECO:0000313" key="1">
    <source>
        <dbReference type="EMBL" id="RHZ54732.1"/>
    </source>
</evidence>
<organism evidence="1 2">
    <name type="scientific">Diversispora epigaea</name>
    <dbReference type="NCBI Taxonomy" id="1348612"/>
    <lineage>
        <taxon>Eukaryota</taxon>
        <taxon>Fungi</taxon>
        <taxon>Fungi incertae sedis</taxon>
        <taxon>Mucoromycota</taxon>
        <taxon>Glomeromycotina</taxon>
        <taxon>Glomeromycetes</taxon>
        <taxon>Diversisporales</taxon>
        <taxon>Diversisporaceae</taxon>
        <taxon>Diversispora</taxon>
    </lineage>
</organism>
<dbReference type="OrthoDB" id="5598377at2759"/>
<accession>A0A397GUN9</accession>
<name>A0A397GUN9_9GLOM</name>
<dbReference type="AlphaFoldDB" id="A0A397GUN9"/>
<dbReference type="EMBL" id="PQFF01000374">
    <property type="protein sequence ID" value="RHZ54732.1"/>
    <property type="molecule type" value="Genomic_DNA"/>
</dbReference>
<keyword evidence="2" id="KW-1185">Reference proteome</keyword>